<dbReference type="EMBL" id="CAKMAB010000061">
    <property type="protein sequence ID" value="CAH1059596.1"/>
    <property type="molecule type" value="Genomic_DNA"/>
</dbReference>
<keyword evidence="4" id="KW-1185">Reference proteome</keyword>
<dbReference type="InterPro" id="IPR035905">
    <property type="entry name" value="Barstar-like_sf"/>
</dbReference>
<proteinExistence type="inferred from homology"/>
<name>A0ABN8FWY2_9BACL</name>
<sequence>MITNIQNVLIGQPQFYVTHYNISEFCNFQWKLNQMSGKKVVAKMIRGGKCTTINGLFDEFSAVFQFPYYFGDNWDAFDECLNDLEWIKADAFVLCICNAEDLLHLVNEDFKVFAKILLNTAEEWENGRDLGAISTPPTPFKVVFQCGEGKEMDVITTFHALGIGLEKL</sequence>
<dbReference type="Proteomes" id="UP000838749">
    <property type="component" value="Unassembled WGS sequence"/>
</dbReference>
<organism evidence="3 4">
    <name type="scientific">Paenibacillus pseudetheri</name>
    <dbReference type="NCBI Taxonomy" id="2897682"/>
    <lineage>
        <taxon>Bacteria</taxon>
        <taxon>Bacillati</taxon>
        <taxon>Bacillota</taxon>
        <taxon>Bacilli</taxon>
        <taxon>Bacillales</taxon>
        <taxon>Paenibacillaceae</taxon>
        <taxon>Paenibacillus</taxon>
    </lineage>
</organism>
<reference evidence="3" key="1">
    <citation type="submission" date="2021-12" db="EMBL/GenBank/DDBJ databases">
        <authorList>
            <person name="Criscuolo A."/>
        </authorList>
    </citation>
    <scope>NUCLEOTIDE SEQUENCE</scope>
    <source>
        <strain evidence="3">CIP111894</strain>
    </source>
</reference>
<evidence type="ECO:0000256" key="1">
    <source>
        <dbReference type="ARBA" id="ARBA00006845"/>
    </source>
</evidence>
<evidence type="ECO:0000259" key="2">
    <source>
        <dbReference type="Pfam" id="PF01337"/>
    </source>
</evidence>
<evidence type="ECO:0000313" key="3">
    <source>
        <dbReference type="EMBL" id="CAH1059596.1"/>
    </source>
</evidence>
<dbReference type="RefSeq" id="WP_234541647.1">
    <property type="nucleotide sequence ID" value="NZ_CAKMAB010000061.1"/>
</dbReference>
<protein>
    <recommendedName>
        <fullName evidence="2">Barstar (barnase inhibitor) domain-containing protein</fullName>
    </recommendedName>
</protein>
<comment type="similarity">
    <text evidence="1">Belongs to the barstar family.</text>
</comment>
<comment type="caution">
    <text evidence="3">The sequence shown here is derived from an EMBL/GenBank/DDBJ whole genome shotgun (WGS) entry which is preliminary data.</text>
</comment>
<evidence type="ECO:0000313" key="4">
    <source>
        <dbReference type="Proteomes" id="UP000838749"/>
    </source>
</evidence>
<dbReference type="InterPro" id="IPR000468">
    <property type="entry name" value="Barstar"/>
</dbReference>
<dbReference type="SUPFAM" id="SSF52038">
    <property type="entry name" value="Barstar-related"/>
    <property type="match status" value="1"/>
</dbReference>
<feature type="domain" description="Barstar (barnase inhibitor)" evidence="2">
    <location>
        <begin position="45"/>
        <end position="126"/>
    </location>
</feature>
<dbReference type="Gene3D" id="3.30.370.10">
    <property type="entry name" value="Barstar-like"/>
    <property type="match status" value="1"/>
</dbReference>
<dbReference type="Pfam" id="PF01337">
    <property type="entry name" value="Barstar"/>
    <property type="match status" value="1"/>
</dbReference>
<accession>A0ABN8FWY2</accession>
<gene>
    <name evidence="3" type="ORF">PAECIP111894_05808</name>
</gene>
<dbReference type="CDD" id="cd05141">
    <property type="entry name" value="Barstar_evA4336-like"/>
    <property type="match status" value="1"/>
</dbReference>